<evidence type="ECO:0000313" key="2">
    <source>
        <dbReference type="EMBL" id="KAF0033304.1"/>
    </source>
</evidence>
<dbReference type="Proteomes" id="UP000438429">
    <property type="component" value="Unassembled WGS sequence"/>
</dbReference>
<organism evidence="2 3">
    <name type="scientific">Scophthalmus maximus</name>
    <name type="common">Turbot</name>
    <name type="synonym">Psetta maxima</name>
    <dbReference type="NCBI Taxonomy" id="52904"/>
    <lineage>
        <taxon>Eukaryota</taxon>
        <taxon>Metazoa</taxon>
        <taxon>Chordata</taxon>
        <taxon>Craniata</taxon>
        <taxon>Vertebrata</taxon>
        <taxon>Euteleostomi</taxon>
        <taxon>Actinopterygii</taxon>
        <taxon>Neopterygii</taxon>
        <taxon>Teleostei</taxon>
        <taxon>Neoteleostei</taxon>
        <taxon>Acanthomorphata</taxon>
        <taxon>Carangaria</taxon>
        <taxon>Pleuronectiformes</taxon>
        <taxon>Pleuronectoidei</taxon>
        <taxon>Scophthalmidae</taxon>
        <taxon>Scophthalmus</taxon>
    </lineage>
</organism>
<comment type="caution">
    <text evidence="2">The sequence shown here is derived from an EMBL/GenBank/DDBJ whole genome shotgun (WGS) entry which is preliminary data.</text>
</comment>
<feature type="region of interest" description="Disordered" evidence="1">
    <location>
        <begin position="1"/>
        <end position="27"/>
    </location>
</feature>
<reference evidence="2 3" key="1">
    <citation type="submission" date="2019-06" db="EMBL/GenBank/DDBJ databases">
        <title>Draft genomes of female and male turbot (Scophthalmus maximus).</title>
        <authorList>
            <person name="Xu H."/>
            <person name="Xu X.-W."/>
            <person name="Shao C."/>
            <person name="Chen S."/>
        </authorList>
    </citation>
    <scope>NUCLEOTIDE SEQUENCE [LARGE SCALE GENOMIC DNA]</scope>
    <source>
        <strain evidence="2">Ysfricsl-2016a</strain>
        <tissue evidence="2">Blood</tissue>
    </source>
</reference>
<dbReference type="AlphaFoldDB" id="A0A6A4SQK1"/>
<proteinExistence type="predicted"/>
<evidence type="ECO:0000256" key="1">
    <source>
        <dbReference type="SAM" id="MobiDB-lite"/>
    </source>
</evidence>
<gene>
    <name evidence="2" type="ORF">F2P81_015594</name>
</gene>
<evidence type="ECO:0000313" key="3">
    <source>
        <dbReference type="Proteomes" id="UP000438429"/>
    </source>
</evidence>
<name>A0A6A4SQK1_SCOMX</name>
<feature type="compositionally biased region" description="Basic residues" evidence="1">
    <location>
        <begin position="104"/>
        <end position="113"/>
    </location>
</feature>
<accession>A0A6A4SQK1</accession>
<protein>
    <submittedName>
        <fullName evidence="2">Uncharacterized protein</fullName>
    </submittedName>
</protein>
<feature type="region of interest" description="Disordered" evidence="1">
    <location>
        <begin position="104"/>
        <end position="142"/>
    </location>
</feature>
<feature type="compositionally biased region" description="Basic and acidic residues" evidence="1">
    <location>
        <begin position="123"/>
        <end position="136"/>
    </location>
</feature>
<dbReference type="EMBL" id="VEVO01000013">
    <property type="protein sequence ID" value="KAF0033304.1"/>
    <property type="molecule type" value="Genomic_DNA"/>
</dbReference>
<sequence>MPSSTSPGRMETDTAPLPAPRAPTSRSTIADVTNPEMVLALIFYLCFSPLDECHQVLFVQRSLASDDLLRDTREHRRGHITSLGDLKYPDTLVRVFIHNKINVQRKKKKKKNKSRQENLVSWKDPDPRVSADKPEPLRILPEFTREPKSIAVRSLSLRRPQRRKNP</sequence>